<keyword evidence="1" id="KW-0732">Signal</keyword>
<name>A0A9X3WZP2_9BACT</name>
<dbReference type="Proteomes" id="UP001151081">
    <property type="component" value="Unassembled WGS sequence"/>
</dbReference>
<dbReference type="EMBL" id="JAGTJJ010000001">
    <property type="protein sequence ID" value="MDC3979548.1"/>
    <property type="molecule type" value="Genomic_DNA"/>
</dbReference>
<proteinExistence type="predicted"/>
<keyword evidence="3" id="KW-1185">Reference proteome</keyword>
<evidence type="ECO:0008006" key="4">
    <source>
        <dbReference type="Google" id="ProtNLM"/>
    </source>
</evidence>
<comment type="caution">
    <text evidence="2">The sequence shown here is derived from an EMBL/GenBank/DDBJ whole genome shotgun (WGS) entry which is preliminary data.</text>
</comment>
<protein>
    <recommendedName>
        <fullName evidence="4">Lipoprotein</fullName>
    </recommendedName>
</protein>
<dbReference type="PROSITE" id="PS51257">
    <property type="entry name" value="PROKAR_LIPOPROTEIN"/>
    <property type="match status" value="1"/>
</dbReference>
<evidence type="ECO:0000256" key="1">
    <source>
        <dbReference type="SAM" id="SignalP"/>
    </source>
</evidence>
<evidence type="ECO:0000313" key="3">
    <source>
        <dbReference type="Proteomes" id="UP001151081"/>
    </source>
</evidence>
<dbReference type="AlphaFoldDB" id="A0A9X3WZP2"/>
<accession>A0A9X3WZP2</accession>
<sequence length="225" mass="25193">MRRLLLALALAVTGCGSSYYYQPAEQANASVSGYPAARYDIPPGSGKGDVRVSSFGVTDVRLSEDEKPVRALHVRFVVANEDGTEPWTVDTRELRVQFADMAGETAPALANATHEGMPVVVVPRGESTTIDAYFPLPESLRGARDLPQFDIVWRVHTDDRVVTQRTPFERRTIEPPPSTVTYGYGYGWGGGAYPYWWYDPFFYPRSVVIQRGPAQPRVYYYGYPR</sequence>
<dbReference type="RefSeq" id="WP_272418021.1">
    <property type="nucleotide sequence ID" value="NZ_JAGTJJ010000001.1"/>
</dbReference>
<reference evidence="2 3" key="1">
    <citation type="submission" date="2021-04" db="EMBL/GenBank/DDBJ databases">
        <title>Genome analysis of Polyangium sp.</title>
        <authorList>
            <person name="Li Y."/>
            <person name="Wang J."/>
        </authorList>
    </citation>
    <scope>NUCLEOTIDE SEQUENCE [LARGE SCALE GENOMIC DNA]</scope>
    <source>
        <strain evidence="2 3">SDU14</strain>
    </source>
</reference>
<evidence type="ECO:0000313" key="2">
    <source>
        <dbReference type="EMBL" id="MDC3979548.1"/>
    </source>
</evidence>
<feature type="signal peptide" evidence="1">
    <location>
        <begin position="1"/>
        <end position="20"/>
    </location>
</feature>
<organism evidence="2 3">
    <name type="scientific">Polyangium jinanense</name>
    <dbReference type="NCBI Taxonomy" id="2829994"/>
    <lineage>
        <taxon>Bacteria</taxon>
        <taxon>Pseudomonadati</taxon>
        <taxon>Myxococcota</taxon>
        <taxon>Polyangia</taxon>
        <taxon>Polyangiales</taxon>
        <taxon>Polyangiaceae</taxon>
        <taxon>Polyangium</taxon>
    </lineage>
</organism>
<gene>
    <name evidence="2" type="ORF">KEG57_03485</name>
</gene>
<feature type="chain" id="PRO_5040954799" description="Lipoprotein" evidence="1">
    <location>
        <begin position="21"/>
        <end position="225"/>
    </location>
</feature>